<evidence type="ECO:0000256" key="3">
    <source>
        <dbReference type="ARBA" id="ARBA00023002"/>
    </source>
</evidence>
<evidence type="ECO:0000313" key="5">
    <source>
        <dbReference type="EMBL" id="MDR7355829.1"/>
    </source>
</evidence>
<keyword evidence="3" id="KW-0560">Oxidoreductase</keyword>
<dbReference type="InterPro" id="IPR024072">
    <property type="entry name" value="DHFR-like_dom_sf"/>
</dbReference>
<dbReference type="InterPro" id="IPR050765">
    <property type="entry name" value="Riboflavin_Biosynth_HTPR"/>
</dbReference>
<evidence type="ECO:0000313" key="6">
    <source>
        <dbReference type="Proteomes" id="UP001183619"/>
    </source>
</evidence>
<evidence type="ECO:0000256" key="1">
    <source>
        <dbReference type="ARBA" id="ARBA00005104"/>
    </source>
</evidence>
<comment type="pathway">
    <text evidence="1">Cofactor biosynthesis; riboflavin biosynthesis.</text>
</comment>
<dbReference type="PANTHER" id="PTHR38011:SF7">
    <property type="entry name" value="2,5-DIAMINO-6-RIBOSYLAMINO-4(3H)-PYRIMIDINONE 5'-PHOSPHATE REDUCTASE"/>
    <property type="match status" value="1"/>
</dbReference>
<dbReference type="Pfam" id="PF01872">
    <property type="entry name" value="RibD_C"/>
    <property type="match status" value="1"/>
</dbReference>
<dbReference type="EMBL" id="JAVDYF010000001">
    <property type="protein sequence ID" value="MDR7355829.1"/>
    <property type="molecule type" value="Genomic_DNA"/>
</dbReference>
<accession>A0ABU2BCX9</accession>
<proteinExistence type="predicted"/>
<evidence type="ECO:0000256" key="2">
    <source>
        <dbReference type="ARBA" id="ARBA00022857"/>
    </source>
</evidence>
<dbReference type="RefSeq" id="WP_277105034.1">
    <property type="nucleotide sequence ID" value="NZ_BAAAJS010000022.1"/>
</dbReference>
<dbReference type="Proteomes" id="UP001183619">
    <property type="component" value="Unassembled WGS sequence"/>
</dbReference>
<keyword evidence="6" id="KW-1185">Reference proteome</keyword>
<reference evidence="5 6" key="1">
    <citation type="submission" date="2023-07" db="EMBL/GenBank/DDBJ databases">
        <title>Sequencing the genomes of 1000 actinobacteria strains.</title>
        <authorList>
            <person name="Klenk H.-P."/>
        </authorList>
    </citation>
    <scope>NUCLEOTIDE SEQUENCE [LARGE SCALE GENOMIC DNA]</scope>
    <source>
        <strain evidence="5 6">DSM 44508</strain>
    </source>
</reference>
<dbReference type="PANTHER" id="PTHR38011">
    <property type="entry name" value="DIHYDROFOLATE REDUCTASE FAMILY PROTEIN (AFU_ORTHOLOGUE AFUA_8G06820)"/>
    <property type="match status" value="1"/>
</dbReference>
<dbReference type="InterPro" id="IPR002734">
    <property type="entry name" value="RibDG_C"/>
</dbReference>
<dbReference type="Gene3D" id="3.40.430.10">
    <property type="entry name" value="Dihydrofolate Reductase, subunit A"/>
    <property type="match status" value="1"/>
</dbReference>
<comment type="caution">
    <text evidence="5">The sequence shown here is derived from an EMBL/GenBank/DDBJ whole genome shotgun (WGS) entry which is preliminary data.</text>
</comment>
<sequence>MSSLPEHLPICLPAHCEPTDSQREFLLNTQDSTHGVRACAIMSLDGSSTSNGTSGALGNTVDQSILHGLRAWADVIFVGAQTIRSENYKGAVLDERTQLRRKRLNQAAVPPIATLSNSLNFDTHSPFIHAAAPPLIFTNPHQTSIEHSTWRRRRHALNEHGVTIIDIPNLTPQACIKELKRRGYPRITVEGGPTTLADILHHNLIDTLHLSISPRIQQPTTHPLFPATTSYTHHLQLEATATSDDGLLFLRYQRRTR</sequence>
<protein>
    <submittedName>
        <fullName evidence="5">Riboflavin biosynthesis pyrimidine reductase</fullName>
    </submittedName>
</protein>
<evidence type="ECO:0000259" key="4">
    <source>
        <dbReference type="Pfam" id="PF01872"/>
    </source>
</evidence>
<dbReference type="SUPFAM" id="SSF53597">
    <property type="entry name" value="Dihydrofolate reductase-like"/>
    <property type="match status" value="1"/>
</dbReference>
<keyword evidence="2" id="KW-0521">NADP</keyword>
<dbReference type="NCBIfam" id="NF010663">
    <property type="entry name" value="PRK14059.1-1"/>
    <property type="match status" value="1"/>
</dbReference>
<organism evidence="5 6">
    <name type="scientific">Corynebacterium felinum</name>
    <dbReference type="NCBI Taxonomy" id="131318"/>
    <lineage>
        <taxon>Bacteria</taxon>
        <taxon>Bacillati</taxon>
        <taxon>Actinomycetota</taxon>
        <taxon>Actinomycetes</taxon>
        <taxon>Mycobacteriales</taxon>
        <taxon>Corynebacteriaceae</taxon>
        <taxon>Corynebacterium</taxon>
    </lineage>
</organism>
<name>A0ABU2BCX9_9CORY</name>
<gene>
    <name evidence="5" type="ORF">J2S37_002367</name>
</gene>
<feature type="domain" description="Bacterial bifunctional deaminase-reductase C-terminal" evidence="4">
    <location>
        <begin position="37"/>
        <end position="217"/>
    </location>
</feature>